<dbReference type="InterPro" id="IPR010035">
    <property type="entry name" value="Thi_S"/>
</dbReference>
<dbReference type="CDD" id="cd00565">
    <property type="entry name" value="Ubl_ThiS"/>
    <property type="match status" value="1"/>
</dbReference>
<comment type="caution">
    <text evidence="1">The sequence shown here is derived from an EMBL/GenBank/DDBJ whole genome shotgun (WGS) entry which is preliminary data.</text>
</comment>
<protein>
    <submittedName>
        <fullName evidence="1">Sulfur carrier protein</fullName>
    </submittedName>
</protein>
<dbReference type="NCBIfam" id="TIGR01683">
    <property type="entry name" value="thiS"/>
    <property type="match status" value="1"/>
</dbReference>
<proteinExistence type="predicted"/>
<gene>
    <name evidence="1" type="ORF">J2Z37_002745</name>
</gene>
<dbReference type="PANTHER" id="PTHR34472:SF1">
    <property type="entry name" value="SULFUR CARRIER PROTEIN THIS"/>
    <property type="match status" value="1"/>
</dbReference>
<dbReference type="SUPFAM" id="SSF54285">
    <property type="entry name" value="MoaD/ThiS"/>
    <property type="match status" value="1"/>
</dbReference>
<organism evidence="1 2">
    <name type="scientific">Ammoniphilus resinae</name>
    <dbReference type="NCBI Taxonomy" id="861532"/>
    <lineage>
        <taxon>Bacteria</taxon>
        <taxon>Bacillati</taxon>
        <taxon>Bacillota</taxon>
        <taxon>Bacilli</taxon>
        <taxon>Bacillales</taxon>
        <taxon>Paenibacillaceae</taxon>
        <taxon>Aneurinibacillus group</taxon>
        <taxon>Ammoniphilus</taxon>
    </lineage>
</organism>
<dbReference type="RefSeq" id="WP_209810763.1">
    <property type="nucleotide sequence ID" value="NZ_JAGGKT010000007.1"/>
</dbReference>
<keyword evidence="2" id="KW-1185">Reference proteome</keyword>
<dbReference type="Pfam" id="PF02597">
    <property type="entry name" value="ThiS"/>
    <property type="match status" value="1"/>
</dbReference>
<evidence type="ECO:0000313" key="2">
    <source>
        <dbReference type="Proteomes" id="UP001519343"/>
    </source>
</evidence>
<name>A0ABS4GRU0_9BACL</name>
<reference evidence="1 2" key="1">
    <citation type="submission" date="2021-03" db="EMBL/GenBank/DDBJ databases">
        <title>Genomic Encyclopedia of Type Strains, Phase IV (KMG-IV): sequencing the most valuable type-strain genomes for metagenomic binning, comparative biology and taxonomic classification.</title>
        <authorList>
            <person name="Goeker M."/>
        </authorList>
    </citation>
    <scope>NUCLEOTIDE SEQUENCE [LARGE SCALE GENOMIC DNA]</scope>
    <source>
        <strain evidence="1 2">DSM 24738</strain>
    </source>
</reference>
<dbReference type="Proteomes" id="UP001519343">
    <property type="component" value="Unassembled WGS sequence"/>
</dbReference>
<accession>A0ABS4GRU0</accession>
<sequence length="67" mass="7244">MKLNVNGEQVEIPNTVEKVSDLLEHLGINEKVAIVELNANILQKADHAATKLTNGDRVEIVHFVGGG</sequence>
<dbReference type="InterPro" id="IPR012675">
    <property type="entry name" value="Beta-grasp_dom_sf"/>
</dbReference>
<dbReference type="InterPro" id="IPR003749">
    <property type="entry name" value="ThiS/MoaD-like"/>
</dbReference>
<dbReference type="InterPro" id="IPR016155">
    <property type="entry name" value="Mopterin_synth/thiamin_S_b"/>
</dbReference>
<evidence type="ECO:0000313" key="1">
    <source>
        <dbReference type="EMBL" id="MBP1932737.1"/>
    </source>
</evidence>
<dbReference type="PANTHER" id="PTHR34472">
    <property type="entry name" value="SULFUR CARRIER PROTEIN THIS"/>
    <property type="match status" value="1"/>
</dbReference>
<dbReference type="Gene3D" id="3.10.20.30">
    <property type="match status" value="1"/>
</dbReference>
<dbReference type="EMBL" id="JAGGKT010000007">
    <property type="protein sequence ID" value="MBP1932737.1"/>
    <property type="molecule type" value="Genomic_DNA"/>
</dbReference>